<protein>
    <submittedName>
        <fullName evidence="3">Programmed cell death protein 7-like</fullName>
    </submittedName>
</protein>
<name>A0ABM4QGI7_EQUPR</name>
<feature type="compositionally biased region" description="Basic residues" evidence="1">
    <location>
        <begin position="148"/>
        <end position="157"/>
    </location>
</feature>
<feature type="region of interest" description="Disordered" evidence="1">
    <location>
        <begin position="116"/>
        <end position="229"/>
    </location>
</feature>
<dbReference type="Proteomes" id="UP001652662">
    <property type="component" value="Chromosome 9"/>
</dbReference>
<accession>A0ABM4QGI7</accession>
<feature type="compositionally biased region" description="Pro residues" evidence="1">
    <location>
        <begin position="45"/>
        <end position="57"/>
    </location>
</feature>
<feature type="region of interest" description="Disordered" evidence="1">
    <location>
        <begin position="31"/>
        <end position="96"/>
    </location>
</feature>
<gene>
    <name evidence="3" type="primary">LOC103548871</name>
</gene>
<evidence type="ECO:0000313" key="3">
    <source>
        <dbReference type="RefSeq" id="XP_070488548.1"/>
    </source>
</evidence>
<dbReference type="RefSeq" id="XP_070488548.1">
    <property type="nucleotide sequence ID" value="XM_070632447.1"/>
</dbReference>
<proteinExistence type="predicted"/>
<reference evidence="3" key="1">
    <citation type="submission" date="2025-08" db="UniProtKB">
        <authorList>
            <consortium name="RefSeq"/>
        </authorList>
    </citation>
    <scope>IDENTIFICATION</scope>
    <source>
        <tissue evidence="3">Blood</tissue>
    </source>
</reference>
<organism evidence="2 3">
    <name type="scientific">Equus przewalskii</name>
    <name type="common">Przewalski's horse</name>
    <name type="synonym">Equus caballus przewalskii</name>
    <dbReference type="NCBI Taxonomy" id="9798"/>
    <lineage>
        <taxon>Eukaryota</taxon>
        <taxon>Metazoa</taxon>
        <taxon>Chordata</taxon>
        <taxon>Craniata</taxon>
        <taxon>Vertebrata</taxon>
        <taxon>Euteleostomi</taxon>
        <taxon>Mammalia</taxon>
        <taxon>Eutheria</taxon>
        <taxon>Laurasiatheria</taxon>
        <taxon>Perissodactyla</taxon>
        <taxon>Equidae</taxon>
        <taxon>Equus</taxon>
    </lineage>
</organism>
<feature type="compositionally biased region" description="Basic and acidic residues" evidence="1">
    <location>
        <begin position="178"/>
        <end position="196"/>
    </location>
</feature>
<dbReference type="GeneID" id="103548871"/>
<feature type="compositionally biased region" description="Low complexity" evidence="1">
    <location>
        <begin position="58"/>
        <end position="81"/>
    </location>
</feature>
<feature type="compositionally biased region" description="Basic and acidic residues" evidence="1">
    <location>
        <begin position="212"/>
        <end position="229"/>
    </location>
</feature>
<sequence>MTFNLDTCNSLVTGLIISAFTVDRQCSNQKDAFKNKSGPGGGVWPTPPPPEEPPSPATAPGSASLARHSPLLLTTPTWHLPNPSPPGPSSPWGDTHIHIPYQKRRLLLRLPAPVKTPGSWAAARRRRRVPDTQSRRGARARSPESPRSRRRHQRRGRSLALLHFRPPGSSEFNPQRRAALEAHRKSSHPRRPEMTSRDPTWPALRPPSLAQPRKETRAALEHAQTELSL</sequence>
<evidence type="ECO:0000256" key="1">
    <source>
        <dbReference type="SAM" id="MobiDB-lite"/>
    </source>
</evidence>
<evidence type="ECO:0000313" key="2">
    <source>
        <dbReference type="Proteomes" id="UP001652662"/>
    </source>
</evidence>
<keyword evidence="2" id="KW-1185">Reference proteome</keyword>